<evidence type="ECO:0000256" key="5">
    <source>
        <dbReference type="ARBA" id="ARBA00022847"/>
    </source>
</evidence>
<evidence type="ECO:0000256" key="2">
    <source>
        <dbReference type="ARBA" id="ARBA00008586"/>
    </source>
</evidence>
<feature type="transmembrane region" description="Helical" evidence="14">
    <location>
        <begin position="183"/>
        <end position="202"/>
    </location>
</feature>
<dbReference type="OrthoDB" id="2985014at2759"/>
<evidence type="ECO:0000256" key="8">
    <source>
        <dbReference type="ARBA" id="ARBA00023065"/>
    </source>
</evidence>
<dbReference type="InterPro" id="IPR011701">
    <property type="entry name" value="MFS"/>
</dbReference>
<dbReference type="AlphaFoldDB" id="A0A6P8WYE8"/>
<feature type="domain" description="Major facilitator superfamily (MFS) profile" evidence="15">
    <location>
        <begin position="25"/>
        <end position="447"/>
    </location>
</feature>
<keyword evidence="5" id="KW-0769">Symport</keyword>
<keyword evidence="6 14" id="KW-1133">Transmembrane helix</keyword>
<feature type="transmembrane region" description="Helical" evidence="14">
    <location>
        <begin position="355"/>
        <end position="376"/>
    </location>
</feature>
<dbReference type="FunFam" id="1.20.1250.20:FF:000003">
    <property type="entry name" value="Solute carrier family 17 member 3"/>
    <property type="match status" value="1"/>
</dbReference>
<keyword evidence="4 14" id="KW-0812">Transmembrane</keyword>
<evidence type="ECO:0000256" key="14">
    <source>
        <dbReference type="SAM" id="Phobius"/>
    </source>
</evidence>
<feature type="transmembrane region" description="Helical" evidence="14">
    <location>
        <begin position="423"/>
        <end position="442"/>
    </location>
</feature>
<dbReference type="SUPFAM" id="SSF103473">
    <property type="entry name" value="MFS general substrate transporter"/>
    <property type="match status" value="1"/>
</dbReference>
<dbReference type="PANTHER" id="PTHR11662:SF280">
    <property type="entry name" value="FI21844P1-RELATED"/>
    <property type="match status" value="1"/>
</dbReference>
<dbReference type="CDD" id="cd17318">
    <property type="entry name" value="MFS_SLC17"/>
    <property type="match status" value="1"/>
</dbReference>
<protein>
    <recommendedName>
        <fullName evidence="12">Putative inorganic phosphate cotransporter</fullName>
    </recommendedName>
</protein>
<evidence type="ECO:0000256" key="10">
    <source>
        <dbReference type="ARBA" id="ARBA00023201"/>
    </source>
</evidence>
<sequence length="474" mass="51455">MSDGINRTKNRRFEDEGSGLGERHVQMLLLFFGLMVAFGMRVNLSVAIVAMTELPEYNWSEKIKSLVLSSFFWGYVITQVPAGILARKFGAKVTIMTGLTVCSLLNVLTPLCAKLGGWKLLFAVRVLEGICQGVLYPSYHTLISAWVPPKERASLGTYAYVGASFGTIVMLASSGVLASMAGWASIFYISGGSGCLWVVAYFQRGASSPTASKSISEEERMFIELEQTNEAGKTEKPAESLPTPWLSFFTSPPFLALIAAHCASTWGFWTLLTQIPNYMKNVLGKDIKANALLSSLPYTVMLLLSFVFVWLSKILQKKDSLSMSFNRKLFNSIGHFTPMVLLIALGYVAPGQDVLAVSLLSLTVGISAAAQLGFMINHIDLSPNFAGVLMGISNGIANVMSIIGPLLVGIIVSDNKDASQWRIVFFIAAGFYLVGNGLFVTFGKASIQSWNNPTANSEYSSTPQLETPEKTSEA</sequence>
<gene>
    <name evidence="17" type="primary">LOC117568158</name>
</gene>
<dbReference type="GO" id="GO:0006820">
    <property type="term" value="P:monoatomic anion transport"/>
    <property type="evidence" value="ECO:0007669"/>
    <property type="project" value="TreeGrafter"/>
</dbReference>
<feature type="transmembrane region" description="Helical" evidence="14">
    <location>
        <begin position="254"/>
        <end position="272"/>
    </location>
</feature>
<keyword evidence="9 14" id="KW-0472">Membrane</keyword>
<feature type="compositionally biased region" description="Polar residues" evidence="13">
    <location>
        <begin position="453"/>
        <end position="465"/>
    </location>
</feature>
<dbReference type="InterPro" id="IPR050382">
    <property type="entry name" value="MFS_Na/Anion_cotransporter"/>
</dbReference>
<proteinExistence type="inferred from homology"/>
<evidence type="ECO:0000313" key="17">
    <source>
        <dbReference type="RefSeq" id="XP_034104468.1"/>
    </source>
</evidence>
<feature type="transmembrane region" description="Helical" evidence="14">
    <location>
        <begin position="388"/>
        <end position="411"/>
    </location>
</feature>
<evidence type="ECO:0000256" key="11">
    <source>
        <dbReference type="ARBA" id="ARBA00054632"/>
    </source>
</evidence>
<dbReference type="RefSeq" id="XP_034104468.1">
    <property type="nucleotide sequence ID" value="XM_034248577.2"/>
</dbReference>
<feature type="transmembrane region" description="Helical" evidence="14">
    <location>
        <begin position="63"/>
        <end position="86"/>
    </location>
</feature>
<keyword evidence="7" id="KW-0915">Sodium</keyword>
<accession>A0A6P8WYE8</accession>
<dbReference type="PANTHER" id="PTHR11662">
    <property type="entry name" value="SOLUTE CARRIER FAMILY 17"/>
    <property type="match status" value="1"/>
</dbReference>
<feature type="region of interest" description="Disordered" evidence="13">
    <location>
        <begin position="453"/>
        <end position="474"/>
    </location>
</feature>
<dbReference type="Proteomes" id="UP000515160">
    <property type="component" value="Chromosome 3"/>
</dbReference>
<evidence type="ECO:0000256" key="3">
    <source>
        <dbReference type="ARBA" id="ARBA00022448"/>
    </source>
</evidence>
<evidence type="ECO:0000256" key="4">
    <source>
        <dbReference type="ARBA" id="ARBA00022692"/>
    </source>
</evidence>
<evidence type="ECO:0000256" key="9">
    <source>
        <dbReference type="ARBA" id="ARBA00023136"/>
    </source>
</evidence>
<feature type="transmembrane region" description="Helical" evidence="14">
    <location>
        <begin position="332"/>
        <end position="349"/>
    </location>
</feature>
<keyword evidence="8" id="KW-0406">Ion transport</keyword>
<dbReference type="GO" id="GO:0006814">
    <property type="term" value="P:sodium ion transport"/>
    <property type="evidence" value="ECO:0007669"/>
    <property type="project" value="UniProtKB-KW"/>
</dbReference>
<feature type="transmembrane region" description="Helical" evidence="14">
    <location>
        <begin position="157"/>
        <end position="177"/>
    </location>
</feature>
<comment type="similarity">
    <text evidence="2">Belongs to the major facilitator superfamily. Sodium/anion cotransporter family.</text>
</comment>
<evidence type="ECO:0000256" key="6">
    <source>
        <dbReference type="ARBA" id="ARBA00022989"/>
    </source>
</evidence>
<keyword evidence="10" id="KW-0739">Sodium transport</keyword>
<evidence type="ECO:0000256" key="13">
    <source>
        <dbReference type="SAM" id="MobiDB-lite"/>
    </source>
</evidence>
<comment type="function">
    <text evidence="11">May be an inorganic phosphate cotransporter.</text>
</comment>
<dbReference type="GO" id="GO:0016020">
    <property type="term" value="C:membrane"/>
    <property type="evidence" value="ECO:0007669"/>
    <property type="project" value="UniProtKB-SubCell"/>
</dbReference>
<dbReference type="InterPro" id="IPR020846">
    <property type="entry name" value="MFS_dom"/>
</dbReference>
<dbReference type="PROSITE" id="PS50850">
    <property type="entry name" value="MFS"/>
    <property type="match status" value="1"/>
</dbReference>
<organism evidence="16 17">
    <name type="scientific">Drosophila albomicans</name>
    <name type="common">Fruit fly</name>
    <dbReference type="NCBI Taxonomy" id="7291"/>
    <lineage>
        <taxon>Eukaryota</taxon>
        <taxon>Metazoa</taxon>
        <taxon>Ecdysozoa</taxon>
        <taxon>Arthropoda</taxon>
        <taxon>Hexapoda</taxon>
        <taxon>Insecta</taxon>
        <taxon>Pterygota</taxon>
        <taxon>Neoptera</taxon>
        <taxon>Endopterygota</taxon>
        <taxon>Diptera</taxon>
        <taxon>Brachycera</taxon>
        <taxon>Muscomorpha</taxon>
        <taxon>Ephydroidea</taxon>
        <taxon>Drosophilidae</taxon>
        <taxon>Drosophila</taxon>
    </lineage>
</organism>
<reference evidence="17" key="1">
    <citation type="submission" date="2025-08" db="UniProtKB">
        <authorList>
            <consortium name="RefSeq"/>
        </authorList>
    </citation>
    <scope>IDENTIFICATION</scope>
    <source>
        <strain evidence="17">15112-1751.03</strain>
        <tissue evidence="17">Whole Adult</tissue>
    </source>
</reference>
<feature type="transmembrane region" description="Helical" evidence="14">
    <location>
        <begin position="292"/>
        <end position="311"/>
    </location>
</feature>
<evidence type="ECO:0000256" key="12">
    <source>
        <dbReference type="ARBA" id="ARBA00068450"/>
    </source>
</evidence>
<dbReference type="FunFam" id="1.20.1250.20:FF:000144">
    <property type="entry name" value="Picot, isoform B"/>
    <property type="match status" value="1"/>
</dbReference>
<evidence type="ECO:0000259" key="15">
    <source>
        <dbReference type="PROSITE" id="PS50850"/>
    </source>
</evidence>
<dbReference type="GeneID" id="117568158"/>
<dbReference type="GO" id="GO:0015293">
    <property type="term" value="F:symporter activity"/>
    <property type="evidence" value="ECO:0007669"/>
    <property type="project" value="UniProtKB-KW"/>
</dbReference>
<keyword evidence="16" id="KW-1185">Reference proteome</keyword>
<comment type="subcellular location">
    <subcellularLocation>
        <location evidence="1">Membrane</location>
        <topology evidence="1">Multi-pass membrane protein</topology>
    </subcellularLocation>
</comment>
<name>A0A6P8WYE8_DROAB</name>
<dbReference type="InterPro" id="IPR036259">
    <property type="entry name" value="MFS_trans_sf"/>
</dbReference>
<evidence type="ECO:0000313" key="16">
    <source>
        <dbReference type="Proteomes" id="UP000515160"/>
    </source>
</evidence>
<dbReference type="Pfam" id="PF07690">
    <property type="entry name" value="MFS_1"/>
    <property type="match status" value="1"/>
</dbReference>
<keyword evidence="3" id="KW-0813">Transport</keyword>
<evidence type="ECO:0000256" key="1">
    <source>
        <dbReference type="ARBA" id="ARBA00004141"/>
    </source>
</evidence>
<evidence type="ECO:0000256" key="7">
    <source>
        <dbReference type="ARBA" id="ARBA00023053"/>
    </source>
</evidence>
<dbReference type="Gene3D" id="1.20.1250.20">
    <property type="entry name" value="MFS general substrate transporter like domains"/>
    <property type="match status" value="2"/>
</dbReference>
<feature type="transmembrane region" description="Helical" evidence="14">
    <location>
        <begin position="28"/>
        <end position="51"/>
    </location>
</feature>